<sequence>MSYMRSQLLAYLFSMNDICGIVPVMVNTYSLDQGVMMPLLDNVFNVKTDVYSEAMMLRKSSNGQPQYFKLFYTHPHPDVPCNTTIYNIWSADFCGELLVFLLDKTHSAFVDIDKLGDVDHDIGSIVADFLQNEVPECFYEQTVSPAEGAAHMTQVFSTRNISAFLFSGTPTPSIVPVSAHHYNIDNGATYPLTQHYFIGRQVNSAHIIVHNGLKFVRYRIFYTLYNESTASNETVRRQVGQNFYGDILVFRCAYLSDTLKGVNGLEHRTVVKAVKRFLLALEKSAMTD</sequence>
<dbReference type="EMBL" id="OZ037953">
    <property type="protein sequence ID" value="CAL1698558.1"/>
    <property type="molecule type" value="Genomic_DNA"/>
</dbReference>
<proteinExistence type="predicted"/>
<gene>
    <name evidence="1" type="ORF">GFSPODELE1_LOCUS2207</name>
</gene>
<evidence type="ECO:0000313" key="1">
    <source>
        <dbReference type="EMBL" id="CAL1698558.1"/>
    </source>
</evidence>
<keyword evidence="2" id="KW-1185">Reference proteome</keyword>
<accession>A0ABP1CV29</accession>
<dbReference type="Proteomes" id="UP001497453">
    <property type="component" value="Chromosome 10"/>
</dbReference>
<name>A0ABP1CV29_9APHY</name>
<organism evidence="1 2">
    <name type="scientific">Somion occarium</name>
    <dbReference type="NCBI Taxonomy" id="3059160"/>
    <lineage>
        <taxon>Eukaryota</taxon>
        <taxon>Fungi</taxon>
        <taxon>Dikarya</taxon>
        <taxon>Basidiomycota</taxon>
        <taxon>Agaricomycotina</taxon>
        <taxon>Agaricomycetes</taxon>
        <taxon>Polyporales</taxon>
        <taxon>Cerrenaceae</taxon>
        <taxon>Somion</taxon>
    </lineage>
</organism>
<reference evidence="2" key="1">
    <citation type="submission" date="2024-04" db="EMBL/GenBank/DDBJ databases">
        <authorList>
            <person name="Shaw F."/>
            <person name="Minotto A."/>
        </authorList>
    </citation>
    <scope>NUCLEOTIDE SEQUENCE [LARGE SCALE GENOMIC DNA]</scope>
</reference>
<protein>
    <submittedName>
        <fullName evidence="1">Uncharacterized protein</fullName>
    </submittedName>
</protein>
<evidence type="ECO:0000313" key="2">
    <source>
        <dbReference type="Proteomes" id="UP001497453"/>
    </source>
</evidence>